<proteinExistence type="predicted"/>
<accession>A0ABT1U7D5</accession>
<dbReference type="EMBL" id="JANIBK010000097">
    <property type="protein sequence ID" value="MCQ8129772.1"/>
    <property type="molecule type" value="Genomic_DNA"/>
</dbReference>
<gene>
    <name evidence="1" type="ORF">NP596_15035</name>
</gene>
<sequence length="116" mass="12863">MDSLEFIKKIKIVVRDGAINDVISVTENPPGRRVSQLKARSEWYLSLPDEQKAIVKSIVSDSVDSALFGFLCVIDGVRAVENGPDKGKLELLYSKEESVQLNSPDGLMLHDLYNAQ</sequence>
<protein>
    <submittedName>
        <fullName evidence="1">Uncharacterized protein</fullName>
    </submittedName>
</protein>
<keyword evidence="2" id="KW-1185">Reference proteome</keyword>
<dbReference type="RefSeq" id="WP_256616200.1">
    <property type="nucleotide sequence ID" value="NZ_JANIBK010000097.1"/>
</dbReference>
<evidence type="ECO:0000313" key="1">
    <source>
        <dbReference type="EMBL" id="MCQ8129772.1"/>
    </source>
</evidence>
<organism evidence="1 2">
    <name type="scientific">Methylomonas rivi</name>
    <dbReference type="NCBI Taxonomy" id="2952226"/>
    <lineage>
        <taxon>Bacteria</taxon>
        <taxon>Pseudomonadati</taxon>
        <taxon>Pseudomonadota</taxon>
        <taxon>Gammaproteobacteria</taxon>
        <taxon>Methylococcales</taxon>
        <taxon>Methylococcaceae</taxon>
        <taxon>Methylomonas</taxon>
    </lineage>
</organism>
<evidence type="ECO:0000313" key="2">
    <source>
        <dbReference type="Proteomes" id="UP001524586"/>
    </source>
</evidence>
<reference evidence="1 2" key="1">
    <citation type="submission" date="2022-07" db="EMBL/GenBank/DDBJ databases">
        <title>Methylomonas rivi sp. nov., Methylomonas rosea sp. nov., Methylomonas aureus sp. nov. and Methylomonas subterranea sp. nov., four novel methanotrophs isolated from a freshwater creek and the deep terrestrial subsurface.</title>
        <authorList>
            <person name="Abin C."/>
            <person name="Sankaranarayanan K."/>
            <person name="Garner C."/>
            <person name="Sindelar R."/>
            <person name="Kotary K."/>
            <person name="Garner R."/>
            <person name="Barclay S."/>
            <person name="Lawson P."/>
            <person name="Krumholz L."/>
        </authorList>
    </citation>
    <scope>NUCLEOTIDE SEQUENCE [LARGE SCALE GENOMIC DNA]</scope>
    <source>
        <strain evidence="1 2">WSC-6</strain>
    </source>
</reference>
<comment type="caution">
    <text evidence="1">The sequence shown here is derived from an EMBL/GenBank/DDBJ whole genome shotgun (WGS) entry which is preliminary data.</text>
</comment>
<name>A0ABT1U7D5_9GAMM</name>
<dbReference type="Proteomes" id="UP001524586">
    <property type="component" value="Unassembled WGS sequence"/>
</dbReference>